<dbReference type="PANTHER" id="PTHR30246">
    <property type="entry name" value="2-KETO-3-DEOXY-6-PHOSPHOGLUCONATE ALDOLASE"/>
    <property type="match status" value="1"/>
</dbReference>
<dbReference type="GO" id="GO:0008675">
    <property type="term" value="F:2-dehydro-3-deoxy-phosphogluconate aldolase activity"/>
    <property type="evidence" value="ECO:0007669"/>
    <property type="project" value="UniProtKB-EC"/>
</dbReference>
<dbReference type="EMBL" id="JAFLQW010000190">
    <property type="protein sequence ID" value="MBO0348811.1"/>
    <property type="molecule type" value="Genomic_DNA"/>
</dbReference>
<evidence type="ECO:0000256" key="2">
    <source>
        <dbReference type="ARBA" id="ARBA00006906"/>
    </source>
</evidence>
<dbReference type="Gene3D" id="3.20.20.70">
    <property type="entry name" value="Aldolase class I"/>
    <property type="match status" value="1"/>
</dbReference>
<evidence type="ECO:0000313" key="7">
    <source>
        <dbReference type="Proteomes" id="UP000664844"/>
    </source>
</evidence>
<dbReference type="CDD" id="cd00452">
    <property type="entry name" value="KDPG_aldolase"/>
    <property type="match status" value="1"/>
</dbReference>
<keyword evidence="5" id="KW-0119">Carbohydrate metabolism</keyword>
<dbReference type="RefSeq" id="WP_207087352.1">
    <property type="nucleotide sequence ID" value="NZ_JAFLQW010000190.1"/>
</dbReference>
<dbReference type="EC" id="4.1.3.16" evidence="6"/>
<evidence type="ECO:0000256" key="4">
    <source>
        <dbReference type="ARBA" id="ARBA00023239"/>
    </source>
</evidence>
<dbReference type="GO" id="GO:0008700">
    <property type="term" value="F:(R,S)-4-hydroxy-2-oxoglutarate aldolase activity"/>
    <property type="evidence" value="ECO:0007669"/>
    <property type="project" value="UniProtKB-EC"/>
</dbReference>
<dbReference type="EC" id="4.1.2.14" evidence="6"/>
<keyword evidence="7" id="KW-1185">Reference proteome</keyword>
<reference evidence="6 7" key="1">
    <citation type="submission" date="2021-03" db="EMBL/GenBank/DDBJ databases">
        <title>Metabolic Capacity of the Antarctic Cyanobacterium Phormidium pseudopriestleyi that Sustains Oxygenic Photosynthesis in the Presence of Hydrogen Sulfide.</title>
        <authorList>
            <person name="Lumian J.E."/>
            <person name="Jungblut A.D."/>
            <person name="Dillon M.L."/>
            <person name="Hawes I."/>
            <person name="Doran P.T."/>
            <person name="Mackey T.J."/>
            <person name="Dick G.J."/>
            <person name="Grettenberger C.L."/>
            <person name="Sumner D.Y."/>
        </authorList>
    </citation>
    <scope>NUCLEOTIDE SEQUENCE [LARGE SCALE GENOMIC DNA]</scope>
    <source>
        <strain evidence="6 7">FRX01</strain>
    </source>
</reference>
<comment type="subunit">
    <text evidence="3">Homotrimer.</text>
</comment>
<evidence type="ECO:0000256" key="1">
    <source>
        <dbReference type="ARBA" id="ARBA00004761"/>
    </source>
</evidence>
<organism evidence="6 7">
    <name type="scientific">Phormidium pseudopriestleyi FRX01</name>
    <dbReference type="NCBI Taxonomy" id="1759528"/>
    <lineage>
        <taxon>Bacteria</taxon>
        <taxon>Bacillati</taxon>
        <taxon>Cyanobacteriota</taxon>
        <taxon>Cyanophyceae</taxon>
        <taxon>Oscillatoriophycideae</taxon>
        <taxon>Oscillatoriales</taxon>
        <taxon>Oscillatoriaceae</taxon>
        <taxon>Phormidium</taxon>
    </lineage>
</organism>
<evidence type="ECO:0000256" key="5">
    <source>
        <dbReference type="ARBA" id="ARBA00023277"/>
    </source>
</evidence>
<evidence type="ECO:0000256" key="3">
    <source>
        <dbReference type="ARBA" id="ARBA00011233"/>
    </source>
</evidence>
<name>A0ABS3FNX4_9CYAN</name>
<dbReference type="SUPFAM" id="SSF51569">
    <property type="entry name" value="Aldolase"/>
    <property type="match status" value="1"/>
</dbReference>
<dbReference type="InterPro" id="IPR013785">
    <property type="entry name" value="Aldolase_TIM"/>
</dbReference>
<comment type="similarity">
    <text evidence="2">Belongs to the KHG/KDPG aldolase family.</text>
</comment>
<keyword evidence="4 6" id="KW-0456">Lyase</keyword>
<protein>
    <submittedName>
        <fullName evidence="6">Bifunctional 4-hydroxy-2-oxoglutarate aldolase/2-dehydro-3-deoxy-phosphogluconate aldolase</fullName>
        <ecNumber evidence="6">4.1.2.14</ecNumber>
        <ecNumber evidence="6">4.1.3.16</ecNumber>
    </submittedName>
</protein>
<sequence length="222" mass="23676">MSEKSWLKLLQQYRAIAVIRAATFELGYEMAKAVARGGIHLIEITWNSDRPEDLIDILRSDLPQCTIGTGTLLNQGDLHRAIAAGAQFLFTPHAEPALIQVAAASGVPIIPGALSPTEIVTAWHAGANCVKVFPISAVGGPHYIQSLHGPLGHIPLIPTGGVNLQNAIYFLKAGAIAVGLSGDLFPKKLIADQDWDAISDQARILTLSIQNFNNKEISCSGN</sequence>
<dbReference type="NCBIfam" id="NF005673">
    <property type="entry name" value="PRK07455.1"/>
    <property type="match status" value="1"/>
</dbReference>
<comment type="caution">
    <text evidence="6">The sequence shown here is derived from an EMBL/GenBank/DDBJ whole genome shotgun (WGS) entry which is preliminary data.</text>
</comment>
<proteinExistence type="inferred from homology"/>
<dbReference type="NCBIfam" id="TIGR01182">
    <property type="entry name" value="eda"/>
    <property type="match status" value="1"/>
</dbReference>
<dbReference type="Proteomes" id="UP000664844">
    <property type="component" value="Unassembled WGS sequence"/>
</dbReference>
<accession>A0ABS3FNX4</accession>
<dbReference type="PANTHER" id="PTHR30246:SF1">
    <property type="entry name" value="2-DEHYDRO-3-DEOXY-6-PHOSPHOGALACTONATE ALDOLASE-RELATED"/>
    <property type="match status" value="1"/>
</dbReference>
<gene>
    <name evidence="6" type="ORF">J0895_06800</name>
</gene>
<evidence type="ECO:0000313" key="6">
    <source>
        <dbReference type="EMBL" id="MBO0348811.1"/>
    </source>
</evidence>
<dbReference type="InterPro" id="IPR000887">
    <property type="entry name" value="Aldlse_KDPG_KHG"/>
</dbReference>
<comment type="pathway">
    <text evidence="1">Carbohydrate acid metabolism.</text>
</comment>
<dbReference type="Pfam" id="PF01081">
    <property type="entry name" value="Aldolase"/>
    <property type="match status" value="1"/>
</dbReference>